<evidence type="ECO:0000313" key="3">
    <source>
        <dbReference type="EMBL" id="OCL13690.1"/>
    </source>
</evidence>
<dbReference type="EMBL" id="KV748682">
    <property type="protein sequence ID" value="OCL13690.1"/>
    <property type="molecule type" value="Genomic_DNA"/>
</dbReference>
<dbReference type="AlphaFoldDB" id="A0A8E2FAP8"/>
<keyword evidence="2" id="KW-0732">Signal</keyword>
<protein>
    <submittedName>
        <fullName evidence="3">Uncharacterized protein</fullName>
    </submittedName>
</protein>
<dbReference type="Proteomes" id="UP000250140">
    <property type="component" value="Unassembled WGS sequence"/>
</dbReference>
<sequence>MRLQYIILALITTISAVPLNINLGAYSPALVVGDGEISFDSTQKAAELMETLASGAVPPANANQNQNPGEAAEPAPAPAAPEAARATPPEANANANAPVPNLTRRDDEVDSLVAEVTQWIKRDLAGFREALNFAREAMKNQPKVELGTGKEGSGVGVVVNAGVNVPAESAANGAPAPGAAERARARARREVVGEEPAEGKGKMTLVAITEV</sequence>
<evidence type="ECO:0000256" key="2">
    <source>
        <dbReference type="SAM" id="SignalP"/>
    </source>
</evidence>
<accession>A0A8E2FAP8</accession>
<feature type="chain" id="PRO_5034218821" evidence="2">
    <location>
        <begin position="17"/>
        <end position="211"/>
    </location>
</feature>
<name>A0A8E2FAP8_9PEZI</name>
<feature type="region of interest" description="Disordered" evidence="1">
    <location>
        <begin position="57"/>
        <end position="103"/>
    </location>
</feature>
<evidence type="ECO:0000256" key="1">
    <source>
        <dbReference type="SAM" id="MobiDB-lite"/>
    </source>
</evidence>
<feature type="signal peptide" evidence="2">
    <location>
        <begin position="1"/>
        <end position="16"/>
    </location>
</feature>
<gene>
    <name evidence="3" type="ORF">AOQ84DRAFT_429263</name>
</gene>
<proteinExistence type="predicted"/>
<feature type="compositionally biased region" description="Low complexity" evidence="1">
    <location>
        <begin position="57"/>
        <end position="101"/>
    </location>
</feature>
<keyword evidence="4" id="KW-1185">Reference proteome</keyword>
<evidence type="ECO:0000313" key="4">
    <source>
        <dbReference type="Proteomes" id="UP000250140"/>
    </source>
</evidence>
<organism evidence="3 4">
    <name type="scientific">Glonium stellatum</name>
    <dbReference type="NCBI Taxonomy" id="574774"/>
    <lineage>
        <taxon>Eukaryota</taxon>
        <taxon>Fungi</taxon>
        <taxon>Dikarya</taxon>
        <taxon>Ascomycota</taxon>
        <taxon>Pezizomycotina</taxon>
        <taxon>Dothideomycetes</taxon>
        <taxon>Pleosporomycetidae</taxon>
        <taxon>Gloniales</taxon>
        <taxon>Gloniaceae</taxon>
        <taxon>Glonium</taxon>
    </lineage>
</organism>
<reference evidence="3 4" key="1">
    <citation type="journal article" date="2016" name="Nat. Commun.">
        <title>Ectomycorrhizal ecology is imprinted in the genome of the dominant symbiotic fungus Cenococcum geophilum.</title>
        <authorList>
            <consortium name="DOE Joint Genome Institute"/>
            <person name="Peter M."/>
            <person name="Kohler A."/>
            <person name="Ohm R.A."/>
            <person name="Kuo A."/>
            <person name="Krutzmann J."/>
            <person name="Morin E."/>
            <person name="Arend M."/>
            <person name="Barry K.W."/>
            <person name="Binder M."/>
            <person name="Choi C."/>
            <person name="Clum A."/>
            <person name="Copeland A."/>
            <person name="Grisel N."/>
            <person name="Haridas S."/>
            <person name="Kipfer T."/>
            <person name="LaButti K."/>
            <person name="Lindquist E."/>
            <person name="Lipzen A."/>
            <person name="Maire R."/>
            <person name="Meier B."/>
            <person name="Mihaltcheva S."/>
            <person name="Molinier V."/>
            <person name="Murat C."/>
            <person name="Poggeler S."/>
            <person name="Quandt C.A."/>
            <person name="Sperisen C."/>
            <person name="Tritt A."/>
            <person name="Tisserant E."/>
            <person name="Crous P.W."/>
            <person name="Henrissat B."/>
            <person name="Nehls U."/>
            <person name="Egli S."/>
            <person name="Spatafora J.W."/>
            <person name="Grigoriev I.V."/>
            <person name="Martin F.M."/>
        </authorList>
    </citation>
    <scope>NUCLEOTIDE SEQUENCE [LARGE SCALE GENOMIC DNA]</scope>
    <source>
        <strain evidence="3 4">CBS 207.34</strain>
    </source>
</reference>
<dbReference type="OrthoDB" id="3941683at2759"/>